<dbReference type="PROSITE" id="PS00107">
    <property type="entry name" value="PROTEIN_KINASE_ATP"/>
    <property type="match status" value="1"/>
</dbReference>
<dbReference type="AlphaFoldDB" id="A0A2S7C1P0"/>
<dbReference type="NCBIfam" id="NF041408">
    <property type="entry name" value="XopAU"/>
    <property type="match status" value="1"/>
</dbReference>
<feature type="compositionally biased region" description="Polar residues" evidence="10">
    <location>
        <begin position="23"/>
        <end position="35"/>
    </location>
</feature>
<feature type="domain" description="Protein kinase" evidence="11">
    <location>
        <begin position="205"/>
        <end position="495"/>
    </location>
</feature>
<evidence type="ECO:0000313" key="13">
    <source>
        <dbReference type="Proteomes" id="UP000238908"/>
    </source>
</evidence>
<name>A0A2S7C1P0_9XANT</name>
<comment type="caution">
    <text evidence="12">The sequence shown here is derived from an EMBL/GenBank/DDBJ whole genome shotgun (WGS) entry which is preliminary data.</text>
</comment>
<evidence type="ECO:0000256" key="1">
    <source>
        <dbReference type="ARBA" id="ARBA00012513"/>
    </source>
</evidence>
<evidence type="ECO:0000256" key="9">
    <source>
        <dbReference type="PROSITE-ProRule" id="PRU10141"/>
    </source>
</evidence>
<dbReference type="Proteomes" id="UP000238908">
    <property type="component" value="Unassembled WGS sequence"/>
</dbReference>
<proteinExistence type="predicted"/>
<dbReference type="Pfam" id="PF00069">
    <property type="entry name" value="Pkinase"/>
    <property type="match status" value="1"/>
</dbReference>
<comment type="catalytic activity">
    <reaction evidence="8">
        <text>L-seryl-[protein] + ATP = O-phospho-L-seryl-[protein] + ADP + H(+)</text>
        <dbReference type="Rhea" id="RHEA:17989"/>
        <dbReference type="Rhea" id="RHEA-COMP:9863"/>
        <dbReference type="Rhea" id="RHEA-COMP:11604"/>
        <dbReference type="ChEBI" id="CHEBI:15378"/>
        <dbReference type="ChEBI" id="CHEBI:29999"/>
        <dbReference type="ChEBI" id="CHEBI:30616"/>
        <dbReference type="ChEBI" id="CHEBI:83421"/>
        <dbReference type="ChEBI" id="CHEBI:456216"/>
        <dbReference type="EC" id="2.7.11.1"/>
    </reaction>
</comment>
<dbReference type="SUPFAM" id="SSF56112">
    <property type="entry name" value="Protein kinase-like (PK-like)"/>
    <property type="match status" value="1"/>
</dbReference>
<feature type="binding site" evidence="9">
    <location>
        <position position="242"/>
    </location>
    <ligand>
        <name>ATP</name>
        <dbReference type="ChEBI" id="CHEBI:30616"/>
    </ligand>
</feature>
<feature type="region of interest" description="Disordered" evidence="10">
    <location>
        <begin position="77"/>
        <end position="132"/>
    </location>
</feature>
<evidence type="ECO:0000256" key="2">
    <source>
        <dbReference type="ARBA" id="ARBA00022527"/>
    </source>
</evidence>
<keyword evidence="3" id="KW-0808">Transferase</keyword>
<comment type="catalytic activity">
    <reaction evidence="7">
        <text>L-threonyl-[protein] + ATP = O-phospho-L-threonyl-[protein] + ADP + H(+)</text>
        <dbReference type="Rhea" id="RHEA:46608"/>
        <dbReference type="Rhea" id="RHEA-COMP:11060"/>
        <dbReference type="Rhea" id="RHEA-COMP:11605"/>
        <dbReference type="ChEBI" id="CHEBI:15378"/>
        <dbReference type="ChEBI" id="CHEBI:30013"/>
        <dbReference type="ChEBI" id="CHEBI:30616"/>
        <dbReference type="ChEBI" id="CHEBI:61977"/>
        <dbReference type="ChEBI" id="CHEBI:456216"/>
        <dbReference type="EC" id="2.7.11.1"/>
    </reaction>
</comment>
<evidence type="ECO:0000259" key="11">
    <source>
        <dbReference type="PROSITE" id="PS50011"/>
    </source>
</evidence>
<dbReference type="EMBL" id="MDEE01000019">
    <property type="protein sequence ID" value="PPU55461.1"/>
    <property type="molecule type" value="Genomic_DNA"/>
</dbReference>
<dbReference type="InterPro" id="IPR011009">
    <property type="entry name" value="Kinase-like_dom_sf"/>
</dbReference>
<reference evidence="12 13" key="1">
    <citation type="submission" date="2016-08" db="EMBL/GenBank/DDBJ databases">
        <authorList>
            <person name="Seilhamer J.J."/>
        </authorList>
    </citation>
    <scope>NUCLEOTIDE SEQUENCE [LARGE SCALE GENOMIC DNA]</scope>
    <source>
        <strain evidence="12 13">CFBP7245</strain>
    </source>
</reference>
<organism evidence="12 13">
    <name type="scientific">Xanthomonas dyei</name>
    <dbReference type="NCBI Taxonomy" id="743699"/>
    <lineage>
        <taxon>Bacteria</taxon>
        <taxon>Pseudomonadati</taxon>
        <taxon>Pseudomonadota</taxon>
        <taxon>Gammaproteobacteria</taxon>
        <taxon>Lysobacterales</taxon>
        <taxon>Lysobacteraceae</taxon>
        <taxon>Xanthomonas</taxon>
    </lineage>
</organism>
<dbReference type="GO" id="GO:0004674">
    <property type="term" value="F:protein serine/threonine kinase activity"/>
    <property type="evidence" value="ECO:0007669"/>
    <property type="project" value="UniProtKB-KW"/>
</dbReference>
<dbReference type="PANTHER" id="PTHR24361:SF433">
    <property type="entry name" value="PROTEIN KINASE DOMAIN-CONTAINING PROTEIN"/>
    <property type="match status" value="1"/>
</dbReference>
<keyword evidence="4 9" id="KW-0547">Nucleotide-binding</keyword>
<dbReference type="PANTHER" id="PTHR24361">
    <property type="entry name" value="MITOGEN-ACTIVATED KINASE KINASE KINASE"/>
    <property type="match status" value="1"/>
</dbReference>
<dbReference type="GO" id="GO:0005524">
    <property type="term" value="F:ATP binding"/>
    <property type="evidence" value="ECO:0007669"/>
    <property type="project" value="UniProtKB-UniRule"/>
</dbReference>
<evidence type="ECO:0000256" key="8">
    <source>
        <dbReference type="ARBA" id="ARBA00048679"/>
    </source>
</evidence>
<dbReference type="InterPro" id="IPR000719">
    <property type="entry name" value="Prot_kinase_dom"/>
</dbReference>
<feature type="region of interest" description="Disordered" evidence="10">
    <location>
        <begin position="1"/>
        <end position="42"/>
    </location>
</feature>
<evidence type="ECO:0000256" key="4">
    <source>
        <dbReference type="ARBA" id="ARBA00022741"/>
    </source>
</evidence>
<keyword evidence="6 9" id="KW-0067">ATP-binding</keyword>
<dbReference type="InterPro" id="IPR053235">
    <property type="entry name" value="Ser_Thr_kinase"/>
</dbReference>
<evidence type="ECO:0000256" key="7">
    <source>
        <dbReference type="ARBA" id="ARBA00047899"/>
    </source>
</evidence>
<evidence type="ECO:0000256" key="3">
    <source>
        <dbReference type="ARBA" id="ARBA00022679"/>
    </source>
</evidence>
<evidence type="ECO:0000256" key="10">
    <source>
        <dbReference type="SAM" id="MobiDB-lite"/>
    </source>
</evidence>
<protein>
    <recommendedName>
        <fullName evidence="1">non-specific serine/threonine protein kinase</fullName>
        <ecNumber evidence="1">2.7.11.1</ecNumber>
    </recommendedName>
</protein>
<gene>
    <name evidence="12" type="ORF">XdyCFBP7245_13620</name>
</gene>
<dbReference type="GO" id="GO:0005737">
    <property type="term" value="C:cytoplasm"/>
    <property type="evidence" value="ECO:0007669"/>
    <property type="project" value="TreeGrafter"/>
</dbReference>
<dbReference type="EC" id="2.7.11.1" evidence="1"/>
<evidence type="ECO:0000313" key="12">
    <source>
        <dbReference type="EMBL" id="PPU55461.1"/>
    </source>
</evidence>
<dbReference type="InterPro" id="IPR017441">
    <property type="entry name" value="Protein_kinase_ATP_BS"/>
</dbReference>
<dbReference type="SMART" id="SM00220">
    <property type="entry name" value="S_TKc"/>
    <property type="match status" value="1"/>
</dbReference>
<keyword evidence="2 12" id="KW-0723">Serine/threonine-protein kinase</keyword>
<dbReference type="RefSeq" id="WP_104616142.1">
    <property type="nucleotide sequence ID" value="NZ_JBHLXZ010000019.1"/>
</dbReference>
<evidence type="ECO:0000256" key="6">
    <source>
        <dbReference type="ARBA" id="ARBA00022840"/>
    </source>
</evidence>
<keyword evidence="5 12" id="KW-0418">Kinase</keyword>
<evidence type="ECO:0000256" key="5">
    <source>
        <dbReference type="ARBA" id="ARBA00022777"/>
    </source>
</evidence>
<dbReference type="PROSITE" id="PS50011">
    <property type="entry name" value="PROTEIN_KINASE_DOM"/>
    <property type="match status" value="1"/>
</dbReference>
<accession>A0A2S7C1P0</accession>
<sequence length="515" mass="57460">MTKIPHTFPIVQLDTQAQDDHAQTSAHPVSEQQNPVAPGQDHLLNLPQRRSRISGELSAADVSLTIEVPPAQIFTPRSLSRSLSSGSRTPTTPTSDSSRRSTPYTDLPALASLLDPPTPTSLTLTPSPSSASGILRHERMQTRDMRYGRQDVVLSPRTIKDLATKSRRPELIRRLSLLRPGALEIENGFLTVRLEGAHDSDSQSLKGMQPIGRGASGKIYTVQLAEDFWRGEENCGRDFVFKAMLNPDPQDPIPRNLYAPRFQEDASDPKELVSLEKANIYREYQMTVSLDTGSRVMRAYGLVQIDNVFGMLLEKIDGTTVGNLVERARPALQQGTITAPEYLAIAQQLMTDVLIALSCCEDVGVVHQDVSHNNVMYDRSRKMFRLIDVGLGAEEGDSARIGTPGYIDMHPEASHRRDVYSAAQLLVHFLKRPDYHMGYIGISNATSEETFPFIDALKTLQPDRKKEIVRFLNRMIIQVTRDRATAEELLLDPFIKDTAMLPRERVHATFEKLIG</sequence>
<dbReference type="Gene3D" id="1.10.510.10">
    <property type="entry name" value="Transferase(Phosphotransferase) domain 1"/>
    <property type="match status" value="1"/>
</dbReference>